<dbReference type="AlphaFoldDB" id="A0A9W6W870"/>
<name>A0A9W6W870_9ACTN</name>
<comment type="caution">
    <text evidence="1">The sequence shown here is derived from an EMBL/GenBank/DDBJ whole genome shotgun (WGS) entry which is preliminary data.</text>
</comment>
<reference evidence="1" key="1">
    <citation type="submission" date="2023-03" db="EMBL/GenBank/DDBJ databases">
        <title>Actinorhabdospora filicis NBRC 111898.</title>
        <authorList>
            <person name="Ichikawa N."/>
            <person name="Sato H."/>
            <person name="Tonouchi N."/>
        </authorList>
    </citation>
    <scope>NUCLEOTIDE SEQUENCE</scope>
    <source>
        <strain evidence="1">NBRC 111898</strain>
    </source>
</reference>
<accession>A0A9W6W870</accession>
<sequence>MKTETTVHPATVDERNIDHDARHIHAANPDGLCKDDGLPYPCPIVRAVAAGAVPPRAPSERG</sequence>
<dbReference type="RefSeq" id="WP_285661837.1">
    <property type="nucleotide sequence ID" value="NZ_BSTX01000001.1"/>
</dbReference>
<evidence type="ECO:0000313" key="2">
    <source>
        <dbReference type="Proteomes" id="UP001165079"/>
    </source>
</evidence>
<gene>
    <name evidence="1" type="ORF">Afil01_14800</name>
</gene>
<protein>
    <submittedName>
        <fullName evidence="1">Uncharacterized protein</fullName>
    </submittedName>
</protein>
<dbReference type="Proteomes" id="UP001165079">
    <property type="component" value="Unassembled WGS sequence"/>
</dbReference>
<proteinExistence type="predicted"/>
<keyword evidence="2" id="KW-1185">Reference proteome</keyword>
<dbReference type="EMBL" id="BSTX01000001">
    <property type="protein sequence ID" value="GLZ76673.1"/>
    <property type="molecule type" value="Genomic_DNA"/>
</dbReference>
<evidence type="ECO:0000313" key="1">
    <source>
        <dbReference type="EMBL" id="GLZ76673.1"/>
    </source>
</evidence>
<organism evidence="1 2">
    <name type="scientific">Actinorhabdospora filicis</name>
    <dbReference type="NCBI Taxonomy" id="1785913"/>
    <lineage>
        <taxon>Bacteria</taxon>
        <taxon>Bacillati</taxon>
        <taxon>Actinomycetota</taxon>
        <taxon>Actinomycetes</taxon>
        <taxon>Micromonosporales</taxon>
        <taxon>Micromonosporaceae</taxon>
        <taxon>Actinorhabdospora</taxon>
    </lineage>
</organism>